<gene>
    <name evidence="1" type="ORF">DUNSADRAFT_16118</name>
</gene>
<dbReference type="Proteomes" id="UP000815325">
    <property type="component" value="Unassembled WGS sequence"/>
</dbReference>
<name>A0ABQ7H171_DUNSA</name>
<reference evidence="1" key="1">
    <citation type="submission" date="2017-08" db="EMBL/GenBank/DDBJ databases">
        <authorList>
            <person name="Polle J.E."/>
            <person name="Barry K."/>
            <person name="Cushman J."/>
            <person name="Schmutz J."/>
            <person name="Tran D."/>
            <person name="Hathwaick L.T."/>
            <person name="Yim W.C."/>
            <person name="Jenkins J."/>
            <person name="Mckie-Krisberg Z.M."/>
            <person name="Prochnik S."/>
            <person name="Lindquist E."/>
            <person name="Dockter R.B."/>
            <person name="Adam C."/>
            <person name="Molina H."/>
            <person name="Bunkerborg J."/>
            <person name="Jin E."/>
            <person name="Buchheim M."/>
            <person name="Magnuson J."/>
        </authorList>
    </citation>
    <scope>NUCLEOTIDE SEQUENCE</scope>
    <source>
        <strain evidence="1">CCAP 19/18</strain>
    </source>
</reference>
<dbReference type="InterPro" id="IPR029033">
    <property type="entry name" value="His_PPase_superfam"/>
</dbReference>
<dbReference type="PANTHER" id="PTHR48100">
    <property type="entry name" value="BROAD-SPECIFICITY PHOSPHATASE YOR283W-RELATED"/>
    <property type="match status" value="1"/>
</dbReference>
<accession>A0ABQ7H171</accession>
<sequence length="222" mass="24296">MIFYDVIRACLNSCSCTAHCPCLSVLSSVFVGVPCTPQPVHEDSTRSCSSALVLNCVVILHCFIHWLPPPLFCTVAQFLSSASSRSSSSHSWTCLPAAAFCLSPAVAMNDAEPMVMMAKQAGKAGYKVAREELLANGAPPFLACELCREYVGLNPCDRRNSTSFQKKAFPGVDWSCIALEEDTLFPKDSHESMEQLGARVADFMEWLMQRPEHEVAVVSHSK</sequence>
<dbReference type="EMBL" id="MU069508">
    <property type="protein sequence ID" value="KAF5840603.1"/>
    <property type="molecule type" value="Genomic_DNA"/>
</dbReference>
<dbReference type="SUPFAM" id="SSF53254">
    <property type="entry name" value="Phosphoglycerate mutase-like"/>
    <property type="match status" value="1"/>
</dbReference>
<evidence type="ECO:0000313" key="1">
    <source>
        <dbReference type="EMBL" id="KAF5840603.1"/>
    </source>
</evidence>
<dbReference type="PANTHER" id="PTHR48100:SF1">
    <property type="entry name" value="HISTIDINE PHOSPHATASE FAMILY PROTEIN-RELATED"/>
    <property type="match status" value="1"/>
</dbReference>
<proteinExistence type="predicted"/>
<evidence type="ECO:0000313" key="2">
    <source>
        <dbReference type="Proteomes" id="UP000815325"/>
    </source>
</evidence>
<keyword evidence="2" id="KW-1185">Reference proteome</keyword>
<dbReference type="InterPro" id="IPR050275">
    <property type="entry name" value="PGM_Phosphatase"/>
</dbReference>
<dbReference type="Gene3D" id="3.40.50.1240">
    <property type="entry name" value="Phosphoglycerate mutase-like"/>
    <property type="match status" value="1"/>
</dbReference>
<organism evidence="1 2">
    <name type="scientific">Dunaliella salina</name>
    <name type="common">Green alga</name>
    <name type="synonym">Protococcus salinus</name>
    <dbReference type="NCBI Taxonomy" id="3046"/>
    <lineage>
        <taxon>Eukaryota</taxon>
        <taxon>Viridiplantae</taxon>
        <taxon>Chlorophyta</taxon>
        <taxon>core chlorophytes</taxon>
        <taxon>Chlorophyceae</taxon>
        <taxon>CS clade</taxon>
        <taxon>Chlamydomonadales</taxon>
        <taxon>Dunaliellaceae</taxon>
        <taxon>Dunaliella</taxon>
    </lineage>
</organism>
<comment type="caution">
    <text evidence="1">The sequence shown here is derived from an EMBL/GenBank/DDBJ whole genome shotgun (WGS) entry which is preliminary data.</text>
</comment>
<protein>
    <submittedName>
        <fullName evidence="1">Uncharacterized protein</fullName>
    </submittedName>
</protein>